<dbReference type="InterPro" id="IPR032675">
    <property type="entry name" value="LRR_dom_sf"/>
</dbReference>
<protein>
    <recommendedName>
        <fullName evidence="12">Leucine-rich repeat-containing N-terminal plant-type domain-containing protein</fullName>
    </recommendedName>
</protein>
<dbReference type="PANTHER" id="PTHR27004">
    <property type="entry name" value="RECEPTOR-LIKE PROTEIN 12 ISOFORM X1"/>
    <property type="match status" value="1"/>
</dbReference>
<keyword evidence="10" id="KW-0325">Glycoprotein</keyword>
<comment type="caution">
    <text evidence="11">The sequence shown here is derived from an EMBL/GenBank/DDBJ whole genome shotgun (WGS) entry which is preliminary data.</text>
</comment>
<dbReference type="SUPFAM" id="SSF52058">
    <property type="entry name" value="L domain-like"/>
    <property type="match status" value="1"/>
</dbReference>
<dbReference type="GO" id="GO:0005886">
    <property type="term" value="C:plasma membrane"/>
    <property type="evidence" value="ECO:0007669"/>
    <property type="project" value="UniProtKB-SubCell"/>
</dbReference>
<keyword evidence="6" id="KW-0677">Repeat</keyword>
<name>A0A6N2APB8_SOLCI</name>
<dbReference type="Pfam" id="PF00560">
    <property type="entry name" value="LRR_1"/>
    <property type="match status" value="1"/>
</dbReference>
<dbReference type="AlphaFoldDB" id="A0A6N2APB8"/>
<accession>A0A6N2APB8</accession>
<dbReference type="FunFam" id="3.80.10.10:FF:000383">
    <property type="entry name" value="Leucine-rich repeat receptor protein kinase EMS1"/>
    <property type="match status" value="1"/>
</dbReference>
<comment type="similarity">
    <text evidence="2">Belongs to the RLP family.</text>
</comment>
<dbReference type="Gene3D" id="3.80.10.10">
    <property type="entry name" value="Ribonuclease Inhibitor"/>
    <property type="match status" value="1"/>
</dbReference>
<keyword evidence="5" id="KW-0812">Transmembrane</keyword>
<gene>
    <name evidence="11" type="ORF">EJD97_008024</name>
</gene>
<evidence type="ECO:0000256" key="5">
    <source>
        <dbReference type="ARBA" id="ARBA00022692"/>
    </source>
</evidence>
<dbReference type="PANTHER" id="PTHR27004:SF410">
    <property type="entry name" value="LEUCINE-RICH REPEAT-CONTAINING N-TERMINAL PLANT-TYPE DOMAIN-CONTAINING PROTEIN"/>
    <property type="match status" value="1"/>
</dbReference>
<keyword evidence="4" id="KW-0433">Leucine-rich repeat</keyword>
<proteinExistence type="inferred from homology"/>
<evidence type="ECO:0000256" key="4">
    <source>
        <dbReference type="ARBA" id="ARBA00022614"/>
    </source>
</evidence>
<keyword evidence="7" id="KW-1133">Transmembrane helix</keyword>
<dbReference type="PRINTS" id="PR00019">
    <property type="entry name" value="LEURICHRPT"/>
</dbReference>
<sequence>MYNLYYTNSFIVTIKRLELELPRILTTNIIINLSNNRFEGHIPSIIGDLVGLRTFNLSHNRLEGHVPASLHQLYVFESLDLSSNKISGETPQQLASLTFLVILNLSHNHLVGCIPKKNKLIHLRIVHTKEMMGYVDCHSQKIVAVMNGYDKQQLDMG</sequence>
<comment type="subcellular location">
    <subcellularLocation>
        <location evidence="1">Cell membrane</location>
        <topology evidence="1">Single-pass type I membrane protein</topology>
    </subcellularLocation>
</comment>
<evidence type="ECO:0000313" key="11">
    <source>
        <dbReference type="EMBL" id="TMW81753.1"/>
    </source>
</evidence>
<reference evidence="11" key="1">
    <citation type="submission" date="2019-05" db="EMBL/GenBank/DDBJ databases">
        <title>The de novo reference genome and transcriptome assemblies of the wild tomato species Solanum chilense.</title>
        <authorList>
            <person name="Stam R."/>
            <person name="Nosenko T."/>
            <person name="Hoerger A.C."/>
            <person name="Stephan W."/>
            <person name="Seidel M.A."/>
            <person name="Kuhn J.M.M."/>
            <person name="Haberer G."/>
            <person name="Tellier A."/>
        </authorList>
    </citation>
    <scope>NUCLEOTIDE SEQUENCE</scope>
    <source>
        <tissue evidence="11">Mature leaves</tissue>
    </source>
</reference>
<evidence type="ECO:0000256" key="7">
    <source>
        <dbReference type="ARBA" id="ARBA00022989"/>
    </source>
</evidence>
<evidence type="ECO:0000256" key="3">
    <source>
        <dbReference type="ARBA" id="ARBA00022475"/>
    </source>
</evidence>
<dbReference type="EMBL" id="RXGB01021751">
    <property type="protein sequence ID" value="TMW81753.1"/>
    <property type="molecule type" value="Genomic_DNA"/>
</dbReference>
<dbReference type="Pfam" id="PF13855">
    <property type="entry name" value="LRR_8"/>
    <property type="match status" value="1"/>
</dbReference>
<keyword evidence="3" id="KW-1003">Cell membrane</keyword>
<evidence type="ECO:0000256" key="9">
    <source>
        <dbReference type="ARBA" id="ARBA00023170"/>
    </source>
</evidence>
<dbReference type="InterPro" id="IPR001611">
    <property type="entry name" value="Leu-rich_rpt"/>
</dbReference>
<evidence type="ECO:0000256" key="8">
    <source>
        <dbReference type="ARBA" id="ARBA00023136"/>
    </source>
</evidence>
<evidence type="ECO:0000256" key="1">
    <source>
        <dbReference type="ARBA" id="ARBA00004251"/>
    </source>
</evidence>
<evidence type="ECO:0000256" key="2">
    <source>
        <dbReference type="ARBA" id="ARBA00009592"/>
    </source>
</evidence>
<organism evidence="11">
    <name type="scientific">Solanum chilense</name>
    <name type="common">Tomato</name>
    <name type="synonym">Lycopersicon chilense</name>
    <dbReference type="NCBI Taxonomy" id="4083"/>
    <lineage>
        <taxon>Eukaryota</taxon>
        <taxon>Viridiplantae</taxon>
        <taxon>Streptophyta</taxon>
        <taxon>Embryophyta</taxon>
        <taxon>Tracheophyta</taxon>
        <taxon>Spermatophyta</taxon>
        <taxon>Magnoliopsida</taxon>
        <taxon>eudicotyledons</taxon>
        <taxon>Gunneridae</taxon>
        <taxon>Pentapetalae</taxon>
        <taxon>asterids</taxon>
        <taxon>lamiids</taxon>
        <taxon>Solanales</taxon>
        <taxon>Solanaceae</taxon>
        <taxon>Solanoideae</taxon>
        <taxon>Solaneae</taxon>
        <taxon>Solanum</taxon>
        <taxon>Solanum subgen. Lycopersicon</taxon>
    </lineage>
</organism>
<evidence type="ECO:0008006" key="12">
    <source>
        <dbReference type="Google" id="ProtNLM"/>
    </source>
</evidence>
<evidence type="ECO:0000256" key="6">
    <source>
        <dbReference type="ARBA" id="ARBA00022737"/>
    </source>
</evidence>
<keyword evidence="8" id="KW-0472">Membrane</keyword>
<evidence type="ECO:0000256" key="10">
    <source>
        <dbReference type="ARBA" id="ARBA00023180"/>
    </source>
</evidence>
<keyword evidence="9" id="KW-0675">Receptor</keyword>